<proteinExistence type="predicted"/>
<gene>
    <name evidence="1" type="ORF">ACFQZX_19360</name>
</gene>
<reference evidence="2" key="1">
    <citation type="journal article" date="2019" name="Int. J. Syst. Evol. Microbiol.">
        <title>The Global Catalogue of Microorganisms (GCM) 10K type strain sequencing project: providing services to taxonomists for standard genome sequencing and annotation.</title>
        <authorList>
            <consortium name="The Broad Institute Genomics Platform"/>
            <consortium name="The Broad Institute Genome Sequencing Center for Infectious Disease"/>
            <person name="Wu L."/>
            <person name="Ma J."/>
        </authorList>
    </citation>
    <scope>NUCLEOTIDE SEQUENCE [LARGE SCALE GENOMIC DNA]</scope>
    <source>
        <strain evidence="2">CCUG 61484</strain>
    </source>
</reference>
<dbReference type="GO" id="GO:0016757">
    <property type="term" value="F:glycosyltransferase activity"/>
    <property type="evidence" value="ECO:0007669"/>
    <property type="project" value="UniProtKB-KW"/>
</dbReference>
<name>A0ABW3AYB6_9SPHI</name>
<keyword evidence="1" id="KW-0808">Transferase</keyword>
<protein>
    <submittedName>
        <fullName evidence="1">Glycosyltransferase</fullName>
        <ecNumber evidence="1">2.4.-.-</ecNumber>
    </submittedName>
</protein>
<dbReference type="PANTHER" id="PTHR45947:SF3">
    <property type="entry name" value="SULFOQUINOVOSYL TRANSFERASE SQD2"/>
    <property type="match status" value="1"/>
</dbReference>
<dbReference type="InterPro" id="IPR050194">
    <property type="entry name" value="Glycosyltransferase_grp1"/>
</dbReference>
<dbReference type="EC" id="2.4.-.-" evidence="1"/>
<evidence type="ECO:0000313" key="2">
    <source>
        <dbReference type="Proteomes" id="UP001597010"/>
    </source>
</evidence>
<keyword evidence="2" id="KW-1185">Reference proteome</keyword>
<dbReference type="Gene3D" id="3.40.50.2000">
    <property type="entry name" value="Glycogen Phosphorylase B"/>
    <property type="match status" value="1"/>
</dbReference>
<dbReference type="Pfam" id="PF13692">
    <property type="entry name" value="Glyco_trans_1_4"/>
    <property type="match status" value="1"/>
</dbReference>
<dbReference type="Proteomes" id="UP001597010">
    <property type="component" value="Unassembled WGS sequence"/>
</dbReference>
<accession>A0ABW3AYB6</accession>
<sequence length="398" mass="45145">MLNNRNILCISGTEWNGNYIKAVVELMKVLSATNKILFVENAYTYKDALTGVSDKDKIDFGKALGFKNRIRTVKTDNDGSVHVLFPPLVFPVNFLPDGFLYRNLLKFNAWMLRRSVKKALKQLGMEDELINFTSFNPGMGLMTGRTFKEKVLIYHCYDEIKGAPLWLSRHGLRLEEGFMKMADAVIVTSKGLYDSKKDYCRQCFIVKNAVKVDLFKKGFNSAPDHSKKVIGYVGTVDDRSDYDLLHHLFTNMPDAEFVFVGRILSERGQNILKKYPNVKIEGPKMPEQLPPYLKTFSAGIIPFVKDDFTRGIYPMKINEYLAAGLPVVSTAFGDIADFASVVKITDDKEEFLQYVISEIADDTPEKRQARLKIAEGNTWIKRANEISDVIEQVEAGIK</sequence>
<dbReference type="SUPFAM" id="SSF53756">
    <property type="entry name" value="UDP-Glycosyltransferase/glycogen phosphorylase"/>
    <property type="match status" value="1"/>
</dbReference>
<organism evidence="1 2">
    <name type="scientific">Mucilaginibacter litoreus</name>
    <dbReference type="NCBI Taxonomy" id="1048221"/>
    <lineage>
        <taxon>Bacteria</taxon>
        <taxon>Pseudomonadati</taxon>
        <taxon>Bacteroidota</taxon>
        <taxon>Sphingobacteriia</taxon>
        <taxon>Sphingobacteriales</taxon>
        <taxon>Sphingobacteriaceae</taxon>
        <taxon>Mucilaginibacter</taxon>
    </lineage>
</organism>
<dbReference type="PANTHER" id="PTHR45947">
    <property type="entry name" value="SULFOQUINOVOSYL TRANSFERASE SQD2"/>
    <property type="match status" value="1"/>
</dbReference>
<dbReference type="RefSeq" id="WP_377118529.1">
    <property type="nucleotide sequence ID" value="NZ_JBHTHZ010000014.1"/>
</dbReference>
<comment type="caution">
    <text evidence="1">The sequence shown here is derived from an EMBL/GenBank/DDBJ whole genome shotgun (WGS) entry which is preliminary data.</text>
</comment>
<evidence type="ECO:0000313" key="1">
    <source>
        <dbReference type="EMBL" id="MFD0795789.1"/>
    </source>
</evidence>
<dbReference type="EMBL" id="JBHTHZ010000014">
    <property type="protein sequence ID" value="MFD0795789.1"/>
    <property type="molecule type" value="Genomic_DNA"/>
</dbReference>
<keyword evidence="1" id="KW-0328">Glycosyltransferase</keyword>
<dbReference type="Gene3D" id="3.40.50.11010">
    <property type="match status" value="1"/>
</dbReference>